<feature type="transmembrane region" description="Helical" evidence="1">
    <location>
        <begin position="72"/>
        <end position="93"/>
    </location>
</feature>
<feature type="transmembrane region" description="Helical" evidence="1">
    <location>
        <begin position="31"/>
        <end position="51"/>
    </location>
</feature>
<name>A0A562SX35_9BACT</name>
<protein>
    <submittedName>
        <fullName evidence="2">Uncharacterized protein</fullName>
    </submittedName>
</protein>
<dbReference type="AlphaFoldDB" id="A0A562SX35"/>
<keyword evidence="1" id="KW-1133">Transmembrane helix</keyword>
<dbReference type="EMBL" id="VLLE01000002">
    <property type="protein sequence ID" value="TWI85598.1"/>
    <property type="molecule type" value="Genomic_DNA"/>
</dbReference>
<keyword evidence="3" id="KW-1185">Reference proteome</keyword>
<dbReference type="RefSeq" id="WP_144884633.1">
    <property type="nucleotide sequence ID" value="NZ_VLLE01000002.1"/>
</dbReference>
<evidence type="ECO:0000256" key="1">
    <source>
        <dbReference type="SAM" id="Phobius"/>
    </source>
</evidence>
<accession>A0A562SX35</accession>
<sequence length="98" mass="11057">MKSSFYRSISQGLFVAGILGSYLIVKVPLLIIVWALMLLIAAQQLITYKQLHVIENKIPENKAAIIIRRQKIVVRIIQIAVVISAVLIASQTFHEIKF</sequence>
<evidence type="ECO:0000313" key="3">
    <source>
        <dbReference type="Proteomes" id="UP000316167"/>
    </source>
</evidence>
<organism evidence="2 3">
    <name type="scientific">Lacibacter cauensis</name>
    <dbReference type="NCBI Taxonomy" id="510947"/>
    <lineage>
        <taxon>Bacteria</taxon>
        <taxon>Pseudomonadati</taxon>
        <taxon>Bacteroidota</taxon>
        <taxon>Chitinophagia</taxon>
        <taxon>Chitinophagales</taxon>
        <taxon>Chitinophagaceae</taxon>
        <taxon>Lacibacter</taxon>
    </lineage>
</organism>
<gene>
    <name evidence="2" type="ORF">IQ13_0761</name>
</gene>
<reference evidence="2 3" key="1">
    <citation type="journal article" date="2015" name="Stand. Genomic Sci.">
        <title>Genomic Encyclopedia of Bacterial and Archaeal Type Strains, Phase III: the genomes of soil and plant-associated and newly described type strains.</title>
        <authorList>
            <person name="Whitman W.B."/>
            <person name="Woyke T."/>
            <person name="Klenk H.P."/>
            <person name="Zhou Y."/>
            <person name="Lilburn T.G."/>
            <person name="Beck B.J."/>
            <person name="De Vos P."/>
            <person name="Vandamme P."/>
            <person name="Eisen J.A."/>
            <person name="Garrity G."/>
            <person name="Hugenholtz P."/>
            <person name="Kyrpides N.C."/>
        </authorList>
    </citation>
    <scope>NUCLEOTIDE SEQUENCE [LARGE SCALE GENOMIC DNA]</scope>
    <source>
        <strain evidence="2 3">CGMCC 1.7271</strain>
    </source>
</reference>
<dbReference type="Proteomes" id="UP000316167">
    <property type="component" value="Unassembled WGS sequence"/>
</dbReference>
<comment type="caution">
    <text evidence="2">The sequence shown here is derived from an EMBL/GenBank/DDBJ whole genome shotgun (WGS) entry which is preliminary data.</text>
</comment>
<proteinExistence type="predicted"/>
<evidence type="ECO:0000313" key="2">
    <source>
        <dbReference type="EMBL" id="TWI85598.1"/>
    </source>
</evidence>
<keyword evidence="1" id="KW-0472">Membrane</keyword>
<keyword evidence="1" id="KW-0812">Transmembrane</keyword>